<gene>
    <name evidence="2" type="primary">Bm11873</name>
    <name evidence="2" type="ORF">BM_Bm11873</name>
</gene>
<reference evidence="2" key="1">
    <citation type="journal article" date="2007" name="Science">
        <title>Draft genome of the filarial nematode parasite Brugia malayi.</title>
        <authorList>
            <person name="Ghedin E."/>
            <person name="Wang S."/>
            <person name="Spiro D."/>
            <person name="Caler E."/>
            <person name="Zhao Q."/>
            <person name="Crabtree J."/>
            <person name="Allen J.E."/>
            <person name="Delcher A.L."/>
            <person name="Guiliano D.B."/>
            <person name="Miranda-Saavedra D."/>
            <person name="Angiuoli S.V."/>
            <person name="Creasy T."/>
            <person name="Amedeo P."/>
            <person name="Haas B."/>
            <person name="El-Sayed N.M."/>
            <person name="Wortman J.R."/>
            <person name="Feldblyum T."/>
            <person name="Tallon L."/>
            <person name="Schatz M."/>
            <person name="Shumway M."/>
            <person name="Koo H."/>
            <person name="Salzberg S.L."/>
            <person name="Schobel S."/>
            <person name="Pertea M."/>
            <person name="Pop M."/>
            <person name="White O."/>
            <person name="Barton G.J."/>
            <person name="Carlow C.K."/>
            <person name="Crawford M.J."/>
            <person name="Daub J."/>
            <person name="Dimmic M.W."/>
            <person name="Estes C.F."/>
            <person name="Foster J.M."/>
            <person name="Ganatra M."/>
            <person name="Gregory W.F."/>
            <person name="Johnson N.M."/>
            <person name="Jin J."/>
            <person name="Komuniecki R."/>
            <person name="Korf I."/>
            <person name="Kumar S."/>
            <person name="Laney S."/>
            <person name="Li B.W."/>
            <person name="Li W."/>
            <person name="Lindblom T.H."/>
            <person name="Lustigman S."/>
            <person name="Ma D."/>
            <person name="Maina C.V."/>
            <person name="Martin D.M."/>
            <person name="McCarter J.P."/>
            <person name="McReynolds L."/>
            <person name="Mitreva M."/>
            <person name="Nutman T.B."/>
            <person name="Parkinson J."/>
            <person name="Peregrin-Alvarez J.M."/>
            <person name="Poole C."/>
            <person name="Ren Q."/>
            <person name="Saunders L."/>
            <person name="Sluder A.E."/>
            <person name="Smith K."/>
            <person name="Stanke M."/>
            <person name="Unnasch T.R."/>
            <person name="Ware J."/>
            <person name="Wei A.D."/>
            <person name="Weil G."/>
            <person name="Williams D.J."/>
            <person name="Zhang Y."/>
            <person name="Williams S.A."/>
            <person name="Fraser-Liggett C."/>
            <person name="Slatko B."/>
            <person name="Blaxter M.L."/>
            <person name="Scott A.L."/>
        </authorList>
    </citation>
    <scope>NUCLEOTIDE SEQUENCE</scope>
    <source>
        <strain evidence="2">FR3</strain>
    </source>
</reference>
<name>A0A1I9G5H3_BRUMA</name>
<accession>A0A1I9G5H3</accession>
<sequence>MPIIPARWEAEVGGALQRPRQAISWGQLSPPSRCQDQSHGETLCEDTMEDIPEVVPGEGKDGGWAGAGGYGTWRYGHLRLGSEIPLSLYGKKVGSSDMIMRVTANPKKTLPQLDRTQGAWVKHPWNSCGKHPGTRTGAKEIRDDLTTTALE</sequence>
<dbReference type="EMBL" id="LN860599">
    <property type="protein sequence ID" value="CDQ01497.1"/>
    <property type="molecule type" value="Genomic_DNA"/>
</dbReference>
<evidence type="ECO:0000313" key="2">
    <source>
        <dbReference type="EMBL" id="CDQ01497.1"/>
    </source>
</evidence>
<protein>
    <submittedName>
        <fullName evidence="2">Bm11873</fullName>
    </submittedName>
</protein>
<organism evidence="2">
    <name type="scientific">Brugia malayi</name>
    <name type="common">Filarial nematode worm</name>
    <dbReference type="NCBI Taxonomy" id="6279"/>
    <lineage>
        <taxon>Eukaryota</taxon>
        <taxon>Metazoa</taxon>
        <taxon>Ecdysozoa</taxon>
        <taxon>Nematoda</taxon>
        <taxon>Chromadorea</taxon>
        <taxon>Rhabditida</taxon>
        <taxon>Spirurina</taxon>
        <taxon>Spiruromorpha</taxon>
        <taxon>Filarioidea</taxon>
        <taxon>Onchocercidae</taxon>
        <taxon>Brugia</taxon>
    </lineage>
</organism>
<evidence type="ECO:0000256" key="1">
    <source>
        <dbReference type="SAM" id="MobiDB-lite"/>
    </source>
</evidence>
<reference evidence="2" key="2">
    <citation type="submission" date="2012-12" db="EMBL/GenBank/DDBJ databases">
        <authorList>
            <consortium name="WormBase Consortium"/>
            <person name="Ghedin E."/>
            <person name="Paulini M."/>
        </authorList>
    </citation>
    <scope>NUCLEOTIDE SEQUENCE</scope>
    <source>
        <strain evidence="2">FR3</strain>
    </source>
</reference>
<proteinExistence type="predicted"/>
<dbReference type="AlphaFoldDB" id="A0A1I9G5H3"/>
<feature type="region of interest" description="Disordered" evidence="1">
    <location>
        <begin position="125"/>
        <end position="151"/>
    </location>
</feature>